<proteinExistence type="predicted"/>
<keyword evidence="3" id="KW-1185">Reference proteome</keyword>
<gene>
    <name evidence="2" type="ORF">GCM10025883_27080</name>
</gene>
<organism evidence="2 3">
    <name type="scientific">Mobilicoccus caccae</name>
    <dbReference type="NCBI Taxonomy" id="1859295"/>
    <lineage>
        <taxon>Bacteria</taxon>
        <taxon>Bacillati</taxon>
        <taxon>Actinomycetota</taxon>
        <taxon>Actinomycetes</taxon>
        <taxon>Micrococcales</taxon>
        <taxon>Dermatophilaceae</taxon>
        <taxon>Mobilicoccus</taxon>
    </lineage>
</organism>
<sequence length="82" mass="8714">MRSMSGRLRKVRFDEEAEDERRAAEAGDDVVTRPSRRRIFLPVQDDADGGPSGVASDAATPAPTTPAPKVDPAPGSDPDPRA</sequence>
<evidence type="ECO:0000313" key="3">
    <source>
        <dbReference type="Proteomes" id="UP001157126"/>
    </source>
</evidence>
<feature type="compositionally biased region" description="Basic and acidic residues" evidence="1">
    <location>
        <begin position="11"/>
        <end position="25"/>
    </location>
</feature>
<evidence type="ECO:0000313" key="2">
    <source>
        <dbReference type="EMBL" id="GMA40663.1"/>
    </source>
</evidence>
<reference evidence="3" key="1">
    <citation type="journal article" date="2019" name="Int. J. Syst. Evol. Microbiol.">
        <title>The Global Catalogue of Microorganisms (GCM) 10K type strain sequencing project: providing services to taxonomists for standard genome sequencing and annotation.</title>
        <authorList>
            <consortium name="The Broad Institute Genomics Platform"/>
            <consortium name="The Broad Institute Genome Sequencing Center for Infectious Disease"/>
            <person name="Wu L."/>
            <person name="Ma J."/>
        </authorList>
    </citation>
    <scope>NUCLEOTIDE SEQUENCE [LARGE SCALE GENOMIC DNA]</scope>
    <source>
        <strain evidence="3">NBRC 113072</strain>
    </source>
</reference>
<dbReference type="Proteomes" id="UP001157126">
    <property type="component" value="Unassembled WGS sequence"/>
</dbReference>
<feature type="compositionally biased region" description="Pro residues" evidence="1">
    <location>
        <begin position="63"/>
        <end position="82"/>
    </location>
</feature>
<comment type="caution">
    <text evidence="2">The sequence shown here is derived from an EMBL/GenBank/DDBJ whole genome shotgun (WGS) entry which is preliminary data.</text>
</comment>
<feature type="region of interest" description="Disordered" evidence="1">
    <location>
        <begin position="1"/>
        <end position="82"/>
    </location>
</feature>
<protein>
    <submittedName>
        <fullName evidence="2">Uncharacterized protein</fullName>
    </submittedName>
</protein>
<accession>A0ABQ6ITP7</accession>
<name>A0ABQ6ITP7_9MICO</name>
<dbReference type="EMBL" id="BSUO01000001">
    <property type="protein sequence ID" value="GMA40663.1"/>
    <property type="molecule type" value="Genomic_DNA"/>
</dbReference>
<evidence type="ECO:0000256" key="1">
    <source>
        <dbReference type="SAM" id="MobiDB-lite"/>
    </source>
</evidence>